<gene>
    <name evidence="1" type="ORF">HMPREF9623_01500</name>
</gene>
<comment type="caution">
    <text evidence="1">The sequence shown here is derived from an EMBL/GenBank/DDBJ whole genome shotgun (WGS) entry which is preliminary data.</text>
</comment>
<dbReference type="AlphaFoldDB" id="A0AA37DG14"/>
<organism evidence="1 2">
    <name type="scientific">Stomatobaculum longum</name>
    <dbReference type="NCBI Taxonomy" id="796942"/>
    <lineage>
        <taxon>Bacteria</taxon>
        <taxon>Bacillati</taxon>
        <taxon>Bacillota</taxon>
        <taxon>Clostridia</taxon>
        <taxon>Lachnospirales</taxon>
        <taxon>Lachnospiraceae</taxon>
        <taxon>Stomatobaculum</taxon>
    </lineage>
</organism>
<reference evidence="1 2" key="1">
    <citation type="submission" date="2011-10" db="EMBL/GenBank/DDBJ databases">
        <title>The Genome Sequence of Lachnospiraceae bacterium ACC2.</title>
        <authorList>
            <consortium name="The Broad Institute Genome Sequencing Platform"/>
            <person name="Earl A."/>
            <person name="Ward D."/>
            <person name="Feldgarden M."/>
            <person name="Gevers D."/>
            <person name="Sizova M."/>
            <person name="Hazen A."/>
            <person name="Epstein S."/>
            <person name="Young S.K."/>
            <person name="Zeng Q."/>
            <person name="Gargeya S."/>
            <person name="Fitzgerald M."/>
            <person name="Haas B."/>
            <person name="Abouelleil A."/>
            <person name="Alvarado L."/>
            <person name="Arachchi H.M."/>
            <person name="Berlin A."/>
            <person name="Brown A."/>
            <person name="Chapman S.B."/>
            <person name="Chen Z."/>
            <person name="Dunbar C."/>
            <person name="Freedman E."/>
            <person name="Gearin G."/>
            <person name="Goldberg J."/>
            <person name="Griggs A."/>
            <person name="Gujja S."/>
            <person name="Heiman D."/>
            <person name="Howarth C."/>
            <person name="Larson L."/>
            <person name="Lui A."/>
            <person name="MacDonald P.J.P."/>
            <person name="Montmayeur A."/>
            <person name="Murphy C."/>
            <person name="Neiman D."/>
            <person name="Pearson M."/>
            <person name="Priest M."/>
            <person name="Roberts A."/>
            <person name="Saif S."/>
            <person name="Shea T."/>
            <person name="Shenoy N."/>
            <person name="Sisk P."/>
            <person name="Stolte C."/>
            <person name="Sykes S."/>
            <person name="Wortman J."/>
            <person name="Nusbaum C."/>
            <person name="Birren B."/>
        </authorList>
    </citation>
    <scope>NUCLEOTIDE SEQUENCE [LARGE SCALE GENOMIC DNA]</scope>
    <source>
        <strain evidence="1 2">ACC2</strain>
    </source>
</reference>
<dbReference type="Gene3D" id="3.80.10.10">
    <property type="entry name" value="Ribonuclease Inhibitor"/>
    <property type="match status" value="1"/>
</dbReference>
<evidence type="ECO:0000313" key="2">
    <source>
        <dbReference type="Proteomes" id="UP000018466"/>
    </source>
</evidence>
<keyword evidence="2" id="KW-1185">Reference proteome</keyword>
<sequence>MIEKISGDTAYFEAALTSEDLADLLSDAGLRLIRAWGGYRPDAADLEKLNDLFRLRPEIEFCATEPGQLGGLPELQRVSEAVSGCFGEGLHDLKALKRLRSLGLTEPDFTALPEYADTLEELSLSGRLNKKSGACLSALTRLKALSLNGTTLESFACIGKLKLTSLYIYGNRPNSPAGLEALSSLRALRVKNNSSWTDFSFLAELGNLESLCLEYCAKLRTLVSLDTLHQLRYVRLGNCDSLEDLSSLRGLPADCEVFATGRKLLQAGIAYEYSPKTGVAEWCREASLNLPAELLARGRKVQ</sequence>
<dbReference type="SUPFAM" id="SSF52058">
    <property type="entry name" value="L domain-like"/>
    <property type="match status" value="1"/>
</dbReference>
<protein>
    <submittedName>
        <fullName evidence="1">Uncharacterized protein</fullName>
    </submittedName>
</protein>
<dbReference type="RefSeq" id="WP_009533332.1">
    <property type="nucleotide sequence ID" value="NZ_JH590863.1"/>
</dbReference>
<dbReference type="InterPro" id="IPR032675">
    <property type="entry name" value="LRR_dom_sf"/>
</dbReference>
<proteinExistence type="predicted"/>
<dbReference type="GeneID" id="86941238"/>
<accession>A0AA37DG14</accession>
<name>A0AA37DG14_9FIRM</name>
<dbReference type="EMBL" id="AGEL01000008">
    <property type="protein sequence ID" value="EHO16326.1"/>
    <property type="molecule type" value="Genomic_DNA"/>
</dbReference>
<evidence type="ECO:0000313" key="1">
    <source>
        <dbReference type="EMBL" id="EHO16326.1"/>
    </source>
</evidence>
<dbReference type="Proteomes" id="UP000018466">
    <property type="component" value="Unassembled WGS sequence"/>
</dbReference>